<gene>
    <name evidence="1" type="ORF">NEMBOFW57_004033</name>
</gene>
<keyword evidence="2" id="KW-1185">Reference proteome</keyword>
<dbReference type="Proteomes" id="UP001197093">
    <property type="component" value="Unassembled WGS sequence"/>
</dbReference>
<dbReference type="PANTHER" id="PTHR47779">
    <property type="entry name" value="SYNTHASE (CCG-9), PUTATIVE (AFU_ORTHOLOGUE AFUA_3G12100)-RELATED"/>
    <property type="match status" value="1"/>
</dbReference>
<comment type="caution">
    <text evidence="1">The sequence shown here is derived from an EMBL/GenBank/DDBJ whole genome shotgun (WGS) entry which is preliminary data.</text>
</comment>
<accession>A0AAD4I393</accession>
<dbReference type="PANTHER" id="PTHR47779:SF1">
    <property type="entry name" value="SYNTHASE (CCG-9), PUTATIVE (AFU_ORTHOLOGUE AFUA_3G12100)-RELATED"/>
    <property type="match status" value="1"/>
</dbReference>
<reference evidence="1" key="1">
    <citation type="submission" date="2023-02" db="EMBL/GenBank/DDBJ databases">
        <authorList>
            <person name="Palmer J.M."/>
        </authorList>
    </citation>
    <scope>NUCLEOTIDE SEQUENCE</scope>
    <source>
        <strain evidence="1">FW57</strain>
    </source>
</reference>
<dbReference type="Gene3D" id="3.40.50.2000">
    <property type="entry name" value="Glycogen Phosphorylase B"/>
    <property type="match status" value="2"/>
</dbReference>
<organism evidence="1 2">
    <name type="scientific">Staphylotrichum longicolle</name>
    <dbReference type="NCBI Taxonomy" id="669026"/>
    <lineage>
        <taxon>Eukaryota</taxon>
        <taxon>Fungi</taxon>
        <taxon>Dikarya</taxon>
        <taxon>Ascomycota</taxon>
        <taxon>Pezizomycotina</taxon>
        <taxon>Sordariomycetes</taxon>
        <taxon>Sordariomycetidae</taxon>
        <taxon>Sordariales</taxon>
        <taxon>Chaetomiaceae</taxon>
        <taxon>Staphylotrichum</taxon>
    </lineage>
</organism>
<dbReference type="EMBL" id="JAHCVI010000001">
    <property type="protein sequence ID" value="KAG7293972.1"/>
    <property type="molecule type" value="Genomic_DNA"/>
</dbReference>
<dbReference type="InterPro" id="IPR052078">
    <property type="entry name" value="Trehalose_Metab_GTase"/>
</dbReference>
<evidence type="ECO:0000313" key="2">
    <source>
        <dbReference type="Proteomes" id="UP001197093"/>
    </source>
</evidence>
<dbReference type="AlphaFoldDB" id="A0AAD4I393"/>
<name>A0AAD4I393_9PEZI</name>
<proteinExistence type="predicted"/>
<evidence type="ECO:0000313" key="1">
    <source>
        <dbReference type="EMBL" id="KAG7293972.1"/>
    </source>
</evidence>
<sequence>MPGLIPLIKKVTPDRPVLYRSYIQIRSDLIATAGSPQADIWDFLWSNIQGCDMFISYPIPIFVPYTIPREKVVYLPTTTDWLDGLNKHLNKWDSGYYGYIYNVACHLQLARFDPSKGIPTVIDLYAEFRRRCGKAGITDVKDRINGFLVAPGDWKAVAGHLMDLFTDEELWKEMSYAAAMGVSDEVGTVGNALGWFYLAAKWNEVGVEKHGKGGLKGGEKWVNDMAREEAGYPHLFQIECQGFSNIAGIDLSSRILTWATGQLRVRRSAVTD</sequence>
<dbReference type="SUPFAM" id="SSF53756">
    <property type="entry name" value="UDP-Glycosyltransferase/glycogen phosphorylase"/>
    <property type="match status" value="1"/>
</dbReference>
<protein>
    <submittedName>
        <fullName evidence="1">Uncharacterized protein</fullName>
    </submittedName>
</protein>